<evidence type="ECO:0000256" key="3">
    <source>
        <dbReference type="ARBA" id="ARBA00023121"/>
    </source>
</evidence>
<sequence length="204" mass="22695">MTPVSHDLMWLLLDDDTGRLLVDRHTASRALAVAALADNASGAANYRPTVSPRRLRQRSLDALHSAGRVRRDRIRLGGVISRTTWPTADLPGKQALRRSLQRALFDAQPAEDPTRALIAILHTAGALAIQCPRWPNRETIYWAQQFIAQHHDCTHLAESLTDIERQALADSLSFGARPLFASNDQTLWMTGEGVPSRMIFESEV</sequence>
<dbReference type="RefSeq" id="WP_104377529.1">
    <property type="nucleotide sequence ID" value="NZ_PSZC01000019.1"/>
</dbReference>
<dbReference type="AlphaFoldDB" id="A0A2S6AKE1"/>
<dbReference type="GO" id="GO:0005737">
    <property type="term" value="C:cytoplasm"/>
    <property type="evidence" value="ECO:0007669"/>
    <property type="project" value="UniProtKB-ARBA"/>
</dbReference>
<dbReference type="Proteomes" id="UP000239874">
    <property type="component" value="Unassembled WGS sequence"/>
</dbReference>
<evidence type="ECO:0000256" key="4">
    <source>
        <dbReference type="ARBA" id="ARBA00023136"/>
    </source>
</evidence>
<dbReference type="Gene3D" id="1.10.3630.10">
    <property type="entry name" value="yeast vps74-n-term truncation variant domain like"/>
    <property type="match status" value="1"/>
</dbReference>
<comment type="caution">
    <text evidence="5">The sequence shown here is derived from an EMBL/GenBank/DDBJ whole genome shotgun (WGS) entry which is preliminary data.</text>
</comment>
<keyword evidence="4" id="KW-0472">Membrane</keyword>
<organism evidence="5 6">
    <name type="scientific">Nocardia nova</name>
    <dbReference type="NCBI Taxonomy" id="37330"/>
    <lineage>
        <taxon>Bacteria</taxon>
        <taxon>Bacillati</taxon>
        <taxon>Actinomycetota</taxon>
        <taxon>Actinomycetes</taxon>
        <taxon>Mycobacteriales</taxon>
        <taxon>Nocardiaceae</taxon>
        <taxon>Nocardia</taxon>
    </lineage>
</organism>
<keyword evidence="2" id="KW-0333">Golgi apparatus</keyword>
<evidence type="ECO:0008006" key="7">
    <source>
        <dbReference type="Google" id="ProtNLM"/>
    </source>
</evidence>
<evidence type="ECO:0000313" key="5">
    <source>
        <dbReference type="EMBL" id="PPJ35688.1"/>
    </source>
</evidence>
<dbReference type="EMBL" id="PSZC01000019">
    <property type="protein sequence ID" value="PPJ35688.1"/>
    <property type="molecule type" value="Genomic_DNA"/>
</dbReference>
<comment type="subcellular location">
    <subcellularLocation>
        <location evidence="1">Golgi apparatus membrane</location>
        <topology evidence="1">Peripheral membrane protein</topology>
        <orientation evidence="1">Cytoplasmic side</orientation>
    </subcellularLocation>
</comment>
<dbReference type="InterPro" id="IPR038261">
    <property type="entry name" value="GPP34-like_sf"/>
</dbReference>
<dbReference type="InterPro" id="IPR008628">
    <property type="entry name" value="GPP34-like"/>
</dbReference>
<keyword evidence="3" id="KW-0446">Lipid-binding</keyword>
<gene>
    <name evidence="5" type="ORF">C5E45_24380</name>
</gene>
<dbReference type="OrthoDB" id="4962633at2"/>
<evidence type="ECO:0000256" key="2">
    <source>
        <dbReference type="ARBA" id="ARBA00023034"/>
    </source>
</evidence>
<accession>A0A2S6AKE1</accession>
<dbReference type="GO" id="GO:0070273">
    <property type="term" value="F:phosphatidylinositol-4-phosphate binding"/>
    <property type="evidence" value="ECO:0007669"/>
    <property type="project" value="InterPro"/>
</dbReference>
<name>A0A2S6AKE1_9NOCA</name>
<protein>
    <recommendedName>
        <fullName evidence="7">GPP34 family phosphoprotein</fullName>
    </recommendedName>
</protein>
<evidence type="ECO:0000256" key="1">
    <source>
        <dbReference type="ARBA" id="ARBA00004255"/>
    </source>
</evidence>
<reference evidence="5 6" key="1">
    <citation type="submission" date="2018-02" db="EMBL/GenBank/DDBJ databases">
        <title>8 Nocardia nova and 1 Nocardia cyriacigeorgica strain used for evolution to TMP-SMX.</title>
        <authorList>
            <person name="Mehta H."/>
            <person name="Weng J."/>
            <person name="Shamoo Y."/>
        </authorList>
    </citation>
    <scope>NUCLEOTIDE SEQUENCE [LARGE SCALE GENOMIC DNA]</scope>
    <source>
        <strain evidence="5 6">MDA3139</strain>
    </source>
</reference>
<dbReference type="GO" id="GO:0012505">
    <property type="term" value="C:endomembrane system"/>
    <property type="evidence" value="ECO:0007669"/>
    <property type="project" value="UniProtKB-ARBA"/>
</dbReference>
<dbReference type="Pfam" id="PF05719">
    <property type="entry name" value="GPP34"/>
    <property type="match status" value="1"/>
</dbReference>
<proteinExistence type="predicted"/>
<evidence type="ECO:0000313" key="6">
    <source>
        <dbReference type="Proteomes" id="UP000239874"/>
    </source>
</evidence>